<keyword evidence="2" id="KW-1185">Reference proteome</keyword>
<dbReference type="InterPro" id="IPR017521">
    <property type="entry name" value="Sugar_tfrase_PEP-CTERM_Stp1"/>
</dbReference>
<evidence type="ECO:0000313" key="2">
    <source>
        <dbReference type="Proteomes" id="UP000006327"/>
    </source>
</evidence>
<dbReference type="PANTHER" id="PTHR12526:SF600">
    <property type="entry name" value="GLYCOSYL TRANSFERASE GROUP 1"/>
    <property type="match status" value="1"/>
</dbReference>
<evidence type="ECO:0000313" key="1">
    <source>
        <dbReference type="EMBL" id="GAC18537.1"/>
    </source>
</evidence>
<dbReference type="EMBL" id="BAEO01000018">
    <property type="protein sequence ID" value="GAC18537.1"/>
    <property type="molecule type" value="Genomic_DNA"/>
</dbReference>
<dbReference type="AlphaFoldDB" id="K6YK23"/>
<dbReference type="SUPFAM" id="SSF53756">
    <property type="entry name" value="UDP-Glycosyltransferase/glycogen phosphorylase"/>
    <property type="match status" value="1"/>
</dbReference>
<sequence>MLKALSQSFDIYLACFVDDPFDWQYADKLDNYCQQKLLIKQNKTVSKIKGLQAFISGEAISVPYYYSRRMAKWTNDIIAAHKIKQVFVYSSSMAQYVAGENYSELNRIIDFVDVDSDKWNQYSEGKTGLARWVYKREWRKLQSLENKIAEEFQHSLFVSPQEANLFKQQVSESVRLKVSGMLNGVDTAFFDPQNPDIQSAEENIDVVFTGAMDYWANIDAVIWFSEKVWPLVKASYPKASFFVVGGNPSSQIKALDGQLGIKVTGRVQDVRPYIKSAKVVVAPLQIARGLQNKVLEAMSMAKPVVATSMAIEGIEARNEEIKICDNAQDFSQQVIDYLNHSTCADNSRTWILENLQWQSSLSRLPSLFKDDELDVN</sequence>
<dbReference type="CDD" id="cd03801">
    <property type="entry name" value="GT4_PimA-like"/>
    <property type="match status" value="1"/>
</dbReference>
<comment type="caution">
    <text evidence="1">The sequence shown here is derived from an EMBL/GenBank/DDBJ whole genome shotgun (WGS) entry which is preliminary data.</text>
</comment>
<dbReference type="PANTHER" id="PTHR12526">
    <property type="entry name" value="GLYCOSYLTRANSFERASE"/>
    <property type="match status" value="1"/>
</dbReference>
<dbReference type="Proteomes" id="UP000006327">
    <property type="component" value="Unassembled WGS sequence"/>
</dbReference>
<dbReference type="Gene3D" id="3.40.50.2000">
    <property type="entry name" value="Glycogen Phosphorylase B"/>
    <property type="match status" value="2"/>
</dbReference>
<organism evidence="1 2">
    <name type="scientific">Paraglaciecola arctica BSs20135</name>
    <dbReference type="NCBI Taxonomy" id="493475"/>
    <lineage>
        <taxon>Bacteria</taxon>
        <taxon>Pseudomonadati</taxon>
        <taxon>Pseudomonadota</taxon>
        <taxon>Gammaproteobacteria</taxon>
        <taxon>Alteromonadales</taxon>
        <taxon>Alteromonadaceae</taxon>
        <taxon>Paraglaciecola</taxon>
    </lineage>
</organism>
<dbReference type="STRING" id="493475.GARC_1565"/>
<protein>
    <submittedName>
        <fullName evidence="1">Uncharacterized protein</fullName>
    </submittedName>
</protein>
<proteinExistence type="predicted"/>
<reference evidence="1 2" key="1">
    <citation type="journal article" date="2017" name="Antonie Van Leeuwenhoek">
        <title>Rhizobium rhizosphaerae sp. nov., a novel species isolated from rice rhizosphere.</title>
        <authorList>
            <person name="Zhao J.J."/>
            <person name="Zhang J."/>
            <person name="Zhang R.J."/>
            <person name="Zhang C.W."/>
            <person name="Yin H.Q."/>
            <person name="Zhang X.X."/>
        </authorList>
    </citation>
    <scope>NUCLEOTIDE SEQUENCE [LARGE SCALE GENOMIC DNA]</scope>
    <source>
        <strain evidence="1 2">BSs20135</strain>
    </source>
</reference>
<name>K6YK23_9ALTE</name>
<dbReference type="eggNOG" id="COG0438">
    <property type="taxonomic scope" value="Bacteria"/>
</dbReference>
<dbReference type="NCBIfam" id="TIGR03087">
    <property type="entry name" value="stp1"/>
    <property type="match status" value="1"/>
</dbReference>
<gene>
    <name evidence="1" type="ORF">GARC_1565</name>
</gene>
<accession>K6YK23</accession>
<dbReference type="Pfam" id="PF13692">
    <property type="entry name" value="Glyco_trans_1_4"/>
    <property type="match status" value="1"/>
</dbReference>
<dbReference type="GO" id="GO:0016757">
    <property type="term" value="F:glycosyltransferase activity"/>
    <property type="evidence" value="ECO:0007669"/>
    <property type="project" value="TreeGrafter"/>
</dbReference>